<dbReference type="Proteomes" id="UP001497482">
    <property type="component" value="Chromosome 7"/>
</dbReference>
<keyword evidence="2" id="KW-1185">Reference proteome</keyword>
<gene>
    <name evidence="1" type="ORF">KC01_LOCUS37868</name>
</gene>
<sequence length="254" mass="28684">MGDIFSACLNGADRQLTTQGITPTEQKPVKVFSIISAQSYRADRQILDQLTAQGITPTDDPHQSDVILLFCPILTRIASDLDAAVRNIPDGAKGKPVVLVLMHHTFDPNEVLDRTCWSAQHPCLKEEVRVLFHQTSGLLQCDRNKEAVRTLKTLCDQYATPDCANILRRAKELQKMRVRDMSISIFPDYTAKTARARAAFNDVRRQLRDIEGVRFGILHPGKLRITYRGVQRDFTSPEKAKIYIKTIESLPPEK</sequence>
<dbReference type="EMBL" id="OZ035829">
    <property type="protein sequence ID" value="CAL1611455.1"/>
    <property type="molecule type" value="Genomic_DNA"/>
</dbReference>
<proteinExistence type="predicted"/>
<reference evidence="1 2" key="1">
    <citation type="submission" date="2024-04" db="EMBL/GenBank/DDBJ databases">
        <authorList>
            <person name="Waldvogel A.-M."/>
            <person name="Schoenle A."/>
        </authorList>
    </citation>
    <scope>NUCLEOTIDE SEQUENCE [LARGE SCALE GENOMIC DNA]</scope>
</reference>
<protein>
    <submittedName>
        <fullName evidence="1">Uncharacterized protein</fullName>
    </submittedName>
</protein>
<name>A0AAV2MDT5_KNICA</name>
<evidence type="ECO:0000313" key="2">
    <source>
        <dbReference type="Proteomes" id="UP001497482"/>
    </source>
</evidence>
<accession>A0AAV2MDT5</accession>
<dbReference type="AlphaFoldDB" id="A0AAV2MDT5"/>
<dbReference type="PANTHER" id="PTHR34488">
    <property type="entry name" value="SI:CH211-245H14.1-RELATED"/>
    <property type="match status" value="1"/>
</dbReference>
<dbReference type="Gene3D" id="3.30.250.20">
    <property type="entry name" value="L1 transposable element, C-terminal domain"/>
    <property type="match status" value="1"/>
</dbReference>
<organism evidence="1 2">
    <name type="scientific">Knipowitschia caucasica</name>
    <name type="common">Caucasian dwarf goby</name>
    <name type="synonym">Pomatoschistus caucasicus</name>
    <dbReference type="NCBI Taxonomy" id="637954"/>
    <lineage>
        <taxon>Eukaryota</taxon>
        <taxon>Metazoa</taxon>
        <taxon>Chordata</taxon>
        <taxon>Craniata</taxon>
        <taxon>Vertebrata</taxon>
        <taxon>Euteleostomi</taxon>
        <taxon>Actinopterygii</taxon>
        <taxon>Neopterygii</taxon>
        <taxon>Teleostei</taxon>
        <taxon>Neoteleostei</taxon>
        <taxon>Acanthomorphata</taxon>
        <taxon>Gobiaria</taxon>
        <taxon>Gobiiformes</taxon>
        <taxon>Gobioidei</taxon>
        <taxon>Gobiidae</taxon>
        <taxon>Gobiinae</taxon>
        <taxon>Knipowitschia</taxon>
    </lineage>
</organism>
<evidence type="ECO:0000313" key="1">
    <source>
        <dbReference type="EMBL" id="CAL1611455.1"/>
    </source>
</evidence>
<dbReference type="InterPro" id="IPR042566">
    <property type="entry name" value="L1_C"/>
</dbReference>
<dbReference type="PANTHER" id="PTHR34488:SF1">
    <property type="entry name" value="SI:CH211-245H14.1-RELATED"/>
    <property type="match status" value="1"/>
</dbReference>